<keyword evidence="4" id="KW-0503">Monooxygenase</keyword>
<dbReference type="Pfam" id="PF00296">
    <property type="entry name" value="Bac_luciferase"/>
    <property type="match status" value="1"/>
</dbReference>
<dbReference type="GO" id="GO:0046306">
    <property type="term" value="P:alkanesulfonate catabolic process"/>
    <property type="evidence" value="ECO:0007669"/>
    <property type="project" value="TreeGrafter"/>
</dbReference>
<keyword evidence="2" id="KW-0288">FMN</keyword>
<feature type="domain" description="Luciferase-like" evidence="5">
    <location>
        <begin position="2"/>
        <end position="213"/>
    </location>
</feature>
<evidence type="ECO:0000256" key="3">
    <source>
        <dbReference type="ARBA" id="ARBA00023002"/>
    </source>
</evidence>
<dbReference type="PANTHER" id="PTHR42847:SF4">
    <property type="entry name" value="ALKANESULFONATE MONOOXYGENASE-RELATED"/>
    <property type="match status" value="1"/>
</dbReference>
<proteinExistence type="predicted"/>
<dbReference type="InterPro" id="IPR036661">
    <property type="entry name" value="Luciferase-like_sf"/>
</dbReference>
<dbReference type="InterPro" id="IPR050172">
    <property type="entry name" value="SsuD_RutA_monooxygenase"/>
</dbReference>
<keyword evidence="1" id="KW-0285">Flavoprotein</keyword>
<dbReference type="AlphaFoldDB" id="A0A6J4UMZ0"/>
<evidence type="ECO:0000256" key="2">
    <source>
        <dbReference type="ARBA" id="ARBA00022643"/>
    </source>
</evidence>
<dbReference type="InterPro" id="IPR019952">
    <property type="entry name" value="F420_OxRdatse_Rv1855c_pred"/>
</dbReference>
<dbReference type="GO" id="GO:0008726">
    <property type="term" value="F:alkanesulfonate monooxygenase activity"/>
    <property type="evidence" value="ECO:0007669"/>
    <property type="project" value="TreeGrafter"/>
</dbReference>
<organism evidence="6">
    <name type="scientific">uncultured Thermomicrobiales bacterium</name>
    <dbReference type="NCBI Taxonomy" id="1645740"/>
    <lineage>
        <taxon>Bacteria</taxon>
        <taxon>Pseudomonadati</taxon>
        <taxon>Thermomicrobiota</taxon>
        <taxon>Thermomicrobia</taxon>
        <taxon>Thermomicrobiales</taxon>
        <taxon>environmental samples</taxon>
    </lineage>
</organism>
<name>A0A6J4UMZ0_9BACT</name>
<feature type="non-terminal residue" evidence="6">
    <location>
        <position position="1"/>
    </location>
</feature>
<dbReference type="InterPro" id="IPR011251">
    <property type="entry name" value="Luciferase-like_dom"/>
</dbReference>
<evidence type="ECO:0000313" key="6">
    <source>
        <dbReference type="EMBL" id="CAA9553692.1"/>
    </source>
</evidence>
<gene>
    <name evidence="6" type="ORF">AVDCRST_MAG88-947</name>
</gene>
<dbReference type="PANTHER" id="PTHR42847">
    <property type="entry name" value="ALKANESULFONATE MONOOXYGENASE"/>
    <property type="match status" value="1"/>
</dbReference>
<dbReference type="NCBIfam" id="TIGR03560">
    <property type="entry name" value="F420_Rv1855c"/>
    <property type="match status" value="1"/>
</dbReference>
<keyword evidence="3" id="KW-0560">Oxidoreductase</keyword>
<sequence length="272" mass="30088">EPWRDTAERWRRIEAFGFDSAWIFDHFMAHDPHAADHTWLEAWTALAGLAAVTERMRIGILVSGNTYRPPALLAKEAVTVDQISGGRLALGLGAGWHEPEHRAYGFDFPPPGERVARLAEAVAVIEALQREERASFAGRFYRLEEAPFAPKPVRGRLPLVIGTSGPKMLRLVARHADVWNMVGSPEEIAERGKLLLEACAAVGRDPAAIRWSAAAWPNKVGGDPLQSPEFYRDLVGRYREAGVSEVLCMWGRDTPVQTVERIAEVLPALRAG</sequence>
<evidence type="ECO:0000259" key="5">
    <source>
        <dbReference type="Pfam" id="PF00296"/>
    </source>
</evidence>
<reference evidence="6" key="1">
    <citation type="submission" date="2020-02" db="EMBL/GenBank/DDBJ databases">
        <authorList>
            <person name="Meier V. D."/>
        </authorList>
    </citation>
    <scope>NUCLEOTIDE SEQUENCE</scope>
    <source>
        <strain evidence="6">AVDCRST_MAG88</strain>
    </source>
</reference>
<evidence type="ECO:0000256" key="4">
    <source>
        <dbReference type="ARBA" id="ARBA00023033"/>
    </source>
</evidence>
<dbReference type="SUPFAM" id="SSF51679">
    <property type="entry name" value="Bacterial luciferase-like"/>
    <property type="match status" value="1"/>
</dbReference>
<accession>A0A6J4UMZ0</accession>
<protein>
    <submittedName>
        <fullName evidence="6">POSSIBLE OXIDOREDUCTASE</fullName>
    </submittedName>
</protein>
<dbReference type="Gene3D" id="3.20.20.30">
    <property type="entry name" value="Luciferase-like domain"/>
    <property type="match status" value="1"/>
</dbReference>
<dbReference type="EMBL" id="CADCWM010000330">
    <property type="protein sequence ID" value="CAA9553692.1"/>
    <property type="molecule type" value="Genomic_DNA"/>
</dbReference>
<evidence type="ECO:0000256" key="1">
    <source>
        <dbReference type="ARBA" id="ARBA00022630"/>
    </source>
</evidence>